<protein>
    <recommendedName>
        <fullName evidence="6">2OGFeDO JBP1/TET oxygenase domain-containing protein</fullName>
    </recommendedName>
</protein>
<dbReference type="EMBL" id="KL197755">
    <property type="protein sequence ID" value="KDQ50812.1"/>
    <property type="molecule type" value="Genomic_DNA"/>
</dbReference>
<evidence type="ECO:0000256" key="3">
    <source>
        <dbReference type="ARBA" id="ARBA00022964"/>
    </source>
</evidence>
<dbReference type="Proteomes" id="UP000027265">
    <property type="component" value="Unassembled WGS sequence"/>
</dbReference>
<keyword evidence="2" id="KW-0479">Metal-binding</keyword>
<evidence type="ECO:0000256" key="4">
    <source>
        <dbReference type="ARBA" id="ARBA00023002"/>
    </source>
</evidence>
<dbReference type="HOGENOM" id="CLU_039070_2_0_1"/>
<name>A0A067PIH5_9AGAM</name>
<dbReference type="InterPro" id="IPR024779">
    <property type="entry name" value="2OGFeDO_JBP1/TET_oxygenase_dom"/>
</dbReference>
<keyword evidence="5" id="KW-0408">Iron</keyword>
<evidence type="ECO:0000256" key="5">
    <source>
        <dbReference type="ARBA" id="ARBA00023004"/>
    </source>
</evidence>
<keyword evidence="4" id="KW-0560">Oxidoreductase</keyword>
<organism evidence="7 8">
    <name type="scientific">Jaapia argillacea MUCL 33604</name>
    <dbReference type="NCBI Taxonomy" id="933084"/>
    <lineage>
        <taxon>Eukaryota</taxon>
        <taxon>Fungi</taxon>
        <taxon>Dikarya</taxon>
        <taxon>Basidiomycota</taxon>
        <taxon>Agaricomycotina</taxon>
        <taxon>Agaricomycetes</taxon>
        <taxon>Agaricomycetidae</taxon>
        <taxon>Jaapiales</taxon>
        <taxon>Jaapiaceae</taxon>
        <taxon>Jaapia</taxon>
    </lineage>
</organism>
<keyword evidence="3" id="KW-0223">Dioxygenase</keyword>
<dbReference type="Pfam" id="PF12851">
    <property type="entry name" value="Tet_JBP"/>
    <property type="match status" value="1"/>
</dbReference>
<dbReference type="OrthoDB" id="3259298at2759"/>
<dbReference type="STRING" id="933084.A0A067PIH5"/>
<reference evidence="8" key="1">
    <citation type="journal article" date="2014" name="Proc. Natl. Acad. Sci. U.S.A.">
        <title>Extensive sampling of basidiomycete genomes demonstrates inadequacy of the white-rot/brown-rot paradigm for wood decay fungi.</title>
        <authorList>
            <person name="Riley R."/>
            <person name="Salamov A.A."/>
            <person name="Brown D.W."/>
            <person name="Nagy L.G."/>
            <person name="Floudas D."/>
            <person name="Held B.W."/>
            <person name="Levasseur A."/>
            <person name="Lombard V."/>
            <person name="Morin E."/>
            <person name="Otillar R."/>
            <person name="Lindquist E.A."/>
            <person name="Sun H."/>
            <person name="LaButti K.M."/>
            <person name="Schmutz J."/>
            <person name="Jabbour D."/>
            <person name="Luo H."/>
            <person name="Baker S.E."/>
            <person name="Pisabarro A.G."/>
            <person name="Walton J.D."/>
            <person name="Blanchette R.A."/>
            <person name="Henrissat B."/>
            <person name="Martin F."/>
            <person name="Cullen D."/>
            <person name="Hibbett D.S."/>
            <person name="Grigoriev I.V."/>
        </authorList>
    </citation>
    <scope>NUCLEOTIDE SEQUENCE [LARGE SCALE GENOMIC DNA]</scope>
    <source>
        <strain evidence="8">MUCL 33604</strain>
    </source>
</reference>
<evidence type="ECO:0000313" key="7">
    <source>
        <dbReference type="EMBL" id="KDQ50812.1"/>
    </source>
</evidence>
<dbReference type="GO" id="GO:0046872">
    <property type="term" value="F:metal ion binding"/>
    <property type="evidence" value="ECO:0007669"/>
    <property type="project" value="UniProtKB-KW"/>
</dbReference>
<feature type="domain" description="2OGFeDO JBP1/TET oxygenase" evidence="6">
    <location>
        <begin position="9"/>
        <end position="132"/>
    </location>
</feature>
<evidence type="ECO:0000256" key="1">
    <source>
        <dbReference type="ARBA" id="ARBA00001954"/>
    </source>
</evidence>
<dbReference type="AlphaFoldDB" id="A0A067PIH5"/>
<evidence type="ECO:0000259" key="6">
    <source>
        <dbReference type="Pfam" id="PF12851"/>
    </source>
</evidence>
<feature type="non-terminal residue" evidence="7">
    <location>
        <position position="1"/>
    </location>
</feature>
<dbReference type="Gene3D" id="3.60.130.30">
    <property type="match status" value="1"/>
</dbReference>
<keyword evidence="8" id="KW-1185">Reference proteome</keyword>
<evidence type="ECO:0000256" key="2">
    <source>
        <dbReference type="ARBA" id="ARBA00022723"/>
    </source>
</evidence>
<sequence length="153" mass="17557">WLRDFYQSGALISTMLRVIHPTLYDAGQLSLTRLMPEGEEVWDVLKVWPSVYSTMSVISNHLTPPHWDTQPQASWYDLHATVGPHPDAIMEFPRLGLRLSYLLGTVVAFSGILLCHCVPANDGNNICYVYYMQDKVHEREDVEVTSWMTLNLY</sequence>
<evidence type="ECO:0000313" key="8">
    <source>
        <dbReference type="Proteomes" id="UP000027265"/>
    </source>
</evidence>
<comment type="cofactor">
    <cofactor evidence="1">
        <name>Fe(2+)</name>
        <dbReference type="ChEBI" id="CHEBI:29033"/>
    </cofactor>
</comment>
<gene>
    <name evidence="7" type="ORF">JAAARDRAFT_141412</name>
</gene>
<accession>A0A067PIH5</accession>
<dbReference type="GO" id="GO:0051213">
    <property type="term" value="F:dioxygenase activity"/>
    <property type="evidence" value="ECO:0007669"/>
    <property type="project" value="UniProtKB-KW"/>
</dbReference>
<dbReference type="InParanoid" id="A0A067PIH5"/>
<proteinExistence type="predicted"/>